<dbReference type="InterPro" id="IPR013149">
    <property type="entry name" value="ADH-like_C"/>
</dbReference>
<protein>
    <recommendedName>
        <fullName evidence="6">NADP-dependent oxidoreductase</fullName>
    </recommendedName>
</protein>
<accession>A0A1X7PRN5</accession>
<dbReference type="RefSeq" id="WP_085466742.1">
    <property type="nucleotide sequence ID" value="NZ_FXBL01000004.1"/>
</dbReference>
<dbReference type="Pfam" id="PF00107">
    <property type="entry name" value="ADH_zinc_N"/>
    <property type="match status" value="1"/>
</dbReference>
<dbReference type="Gene3D" id="3.90.180.10">
    <property type="entry name" value="Medium-chain alcohol dehydrogenases, catalytic domain"/>
    <property type="match status" value="1"/>
</dbReference>
<dbReference type="PANTHER" id="PTHR43205:SF7">
    <property type="entry name" value="PROSTAGLANDIN REDUCTASE 1"/>
    <property type="match status" value="1"/>
</dbReference>
<gene>
    <name evidence="4" type="ORF">SAMN02982922_5112</name>
</gene>
<dbReference type="Pfam" id="PF16884">
    <property type="entry name" value="ADH_N_2"/>
    <property type="match status" value="1"/>
</dbReference>
<dbReference type="InterPro" id="IPR045010">
    <property type="entry name" value="MDR_fam"/>
</dbReference>
<dbReference type="InterPro" id="IPR011032">
    <property type="entry name" value="GroES-like_sf"/>
</dbReference>
<reference evidence="4 5" key="1">
    <citation type="submission" date="2017-04" db="EMBL/GenBank/DDBJ databases">
        <authorList>
            <person name="Afonso C.L."/>
            <person name="Miller P.J."/>
            <person name="Scott M.A."/>
            <person name="Spackman E."/>
            <person name="Goraichik I."/>
            <person name="Dimitrov K.M."/>
            <person name="Suarez D.L."/>
            <person name="Swayne D.E."/>
        </authorList>
    </citation>
    <scope>NUCLEOTIDE SEQUENCE [LARGE SCALE GENOMIC DNA]</scope>
    <source>
        <strain evidence="4 5">B5P</strain>
    </source>
</reference>
<dbReference type="CDD" id="cd05288">
    <property type="entry name" value="PGDH"/>
    <property type="match status" value="1"/>
</dbReference>
<feature type="domain" description="Oxidoreductase N-terminal" evidence="3">
    <location>
        <begin position="6"/>
        <end position="105"/>
    </location>
</feature>
<keyword evidence="1" id="KW-0560">Oxidoreductase</keyword>
<proteinExistence type="predicted"/>
<dbReference type="OrthoDB" id="9805663at2"/>
<dbReference type="Gene3D" id="3.40.50.720">
    <property type="entry name" value="NAD(P)-binding Rossmann-like Domain"/>
    <property type="match status" value="1"/>
</dbReference>
<dbReference type="Proteomes" id="UP000193083">
    <property type="component" value="Unassembled WGS sequence"/>
</dbReference>
<evidence type="ECO:0000256" key="1">
    <source>
        <dbReference type="ARBA" id="ARBA00023002"/>
    </source>
</evidence>
<feature type="domain" description="Alcohol dehydrogenase-like C-terminal" evidence="2">
    <location>
        <begin position="162"/>
        <end position="250"/>
    </location>
</feature>
<evidence type="ECO:0000313" key="4">
    <source>
        <dbReference type="EMBL" id="SMH54555.1"/>
    </source>
</evidence>
<evidence type="ECO:0008006" key="6">
    <source>
        <dbReference type="Google" id="ProtNLM"/>
    </source>
</evidence>
<organism evidence="4 5">
    <name type="scientific">Mesorhizobium australicum</name>
    <dbReference type="NCBI Taxonomy" id="536018"/>
    <lineage>
        <taxon>Bacteria</taxon>
        <taxon>Pseudomonadati</taxon>
        <taxon>Pseudomonadota</taxon>
        <taxon>Alphaproteobacteria</taxon>
        <taxon>Hyphomicrobiales</taxon>
        <taxon>Phyllobacteriaceae</taxon>
        <taxon>Mesorhizobium</taxon>
    </lineage>
</organism>
<dbReference type="GO" id="GO:0016628">
    <property type="term" value="F:oxidoreductase activity, acting on the CH-CH group of donors, NAD or NADP as acceptor"/>
    <property type="evidence" value="ECO:0007669"/>
    <property type="project" value="InterPro"/>
</dbReference>
<dbReference type="SUPFAM" id="SSF51735">
    <property type="entry name" value="NAD(P)-binding Rossmann-fold domains"/>
    <property type="match status" value="1"/>
</dbReference>
<sequence length="351" mass="38398">MATLNRRWIYARPLEGPLSVSNFERRDAPVPQLRQGQALVRVRLVSIDPANRLYFALQAYRPQLAPGDVMAGFGIGEVVDSTDPRFRVGDLWHGDFGWQDYAVINSYDRHEYWHRCSEGHTEQDLLGVLGITGMTAWFGVEEVLRAQAGETAVVAGATGACGSIIAQLLKLKGCRVVGIGGGPEKCAWLTDELGLDAAVDYLAPDMAQALRTACPSGVQVYSDAVGGDVSRATLPLMRRGARWYHFGNLSAYADARPGVPAERHDSFMSEELRAHCHAEALKPRFLLVFDHYCHRLEAEARFAELLRDRRLIAPSTELDGFDRLPQALAGGGAGKIGKLNVRISEGQGAQA</sequence>
<evidence type="ECO:0000259" key="3">
    <source>
        <dbReference type="Pfam" id="PF16884"/>
    </source>
</evidence>
<evidence type="ECO:0000259" key="2">
    <source>
        <dbReference type="Pfam" id="PF00107"/>
    </source>
</evidence>
<dbReference type="EMBL" id="FXBL01000004">
    <property type="protein sequence ID" value="SMH54555.1"/>
    <property type="molecule type" value="Genomic_DNA"/>
</dbReference>
<dbReference type="PANTHER" id="PTHR43205">
    <property type="entry name" value="PROSTAGLANDIN REDUCTASE"/>
    <property type="match status" value="1"/>
</dbReference>
<keyword evidence="5" id="KW-1185">Reference proteome</keyword>
<name>A0A1X7PRN5_9HYPH</name>
<dbReference type="SUPFAM" id="SSF50129">
    <property type="entry name" value="GroES-like"/>
    <property type="match status" value="1"/>
</dbReference>
<dbReference type="InterPro" id="IPR041694">
    <property type="entry name" value="ADH_N_2"/>
</dbReference>
<dbReference type="AlphaFoldDB" id="A0A1X7PRN5"/>
<dbReference type="InterPro" id="IPR036291">
    <property type="entry name" value="NAD(P)-bd_dom_sf"/>
</dbReference>
<evidence type="ECO:0000313" key="5">
    <source>
        <dbReference type="Proteomes" id="UP000193083"/>
    </source>
</evidence>